<evidence type="ECO:0000313" key="1">
    <source>
        <dbReference type="EMBL" id="CAG8750830.1"/>
    </source>
</evidence>
<dbReference type="Proteomes" id="UP000789920">
    <property type="component" value="Unassembled WGS sequence"/>
</dbReference>
<name>A0ACA9QLL4_9GLOM</name>
<gene>
    <name evidence="1" type="ORF">RPERSI_LOCUS14168</name>
</gene>
<dbReference type="EMBL" id="CAJVQC010032320">
    <property type="protein sequence ID" value="CAG8750830.1"/>
    <property type="molecule type" value="Genomic_DNA"/>
</dbReference>
<proteinExistence type="predicted"/>
<accession>A0ACA9QLL4</accession>
<evidence type="ECO:0000313" key="2">
    <source>
        <dbReference type="Proteomes" id="UP000789920"/>
    </source>
</evidence>
<feature type="non-terminal residue" evidence="1">
    <location>
        <position position="1"/>
    </location>
</feature>
<sequence>PYIAIHWRMENGQPSLIPKCAKNLIKTVKKIQNQYGIKNVYLAADFPLNSGRAQSDSFRKLSNFHKEAIKILGLNNSFVNSSDHIKFNTWVSMDGLSQIRNDPKYAKEFKGPGIQGILDKLICINAKYFLRGPKGCARVTSSFTQAIIKERKMLIDKNDLINTDSFW</sequence>
<reference evidence="1" key="1">
    <citation type="submission" date="2021-06" db="EMBL/GenBank/DDBJ databases">
        <authorList>
            <person name="Kallberg Y."/>
            <person name="Tangrot J."/>
            <person name="Rosling A."/>
        </authorList>
    </citation>
    <scope>NUCLEOTIDE SEQUENCE</scope>
    <source>
        <strain evidence="1">MA461A</strain>
    </source>
</reference>
<comment type="caution">
    <text evidence="1">The sequence shown here is derived from an EMBL/GenBank/DDBJ whole genome shotgun (WGS) entry which is preliminary data.</text>
</comment>
<keyword evidence="2" id="KW-1185">Reference proteome</keyword>
<protein>
    <submittedName>
        <fullName evidence="1">12082_t:CDS:1</fullName>
    </submittedName>
</protein>
<organism evidence="1 2">
    <name type="scientific">Racocetra persica</name>
    <dbReference type="NCBI Taxonomy" id="160502"/>
    <lineage>
        <taxon>Eukaryota</taxon>
        <taxon>Fungi</taxon>
        <taxon>Fungi incertae sedis</taxon>
        <taxon>Mucoromycota</taxon>
        <taxon>Glomeromycotina</taxon>
        <taxon>Glomeromycetes</taxon>
        <taxon>Diversisporales</taxon>
        <taxon>Gigasporaceae</taxon>
        <taxon>Racocetra</taxon>
    </lineage>
</organism>